<organism evidence="1 2">
    <name type="scientific">Trifolium medium</name>
    <dbReference type="NCBI Taxonomy" id="97028"/>
    <lineage>
        <taxon>Eukaryota</taxon>
        <taxon>Viridiplantae</taxon>
        <taxon>Streptophyta</taxon>
        <taxon>Embryophyta</taxon>
        <taxon>Tracheophyta</taxon>
        <taxon>Spermatophyta</taxon>
        <taxon>Magnoliopsida</taxon>
        <taxon>eudicotyledons</taxon>
        <taxon>Gunneridae</taxon>
        <taxon>Pentapetalae</taxon>
        <taxon>rosids</taxon>
        <taxon>fabids</taxon>
        <taxon>Fabales</taxon>
        <taxon>Fabaceae</taxon>
        <taxon>Papilionoideae</taxon>
        <taxon>50 kb inversion clade</taxon>
        <taxon>NPAAA clade</taxon>
        <taxon>Hologalegina</taxon>
        <taxon>IRL clade</taxon>
        <taxon>Trifolieae</taxon>
        <taxon>Trifolium</taxon>
    </lineage>
</organism>
<protein>
    <submittedName>
        <fullName evidence="1">Uncharacterized protein</fullName>
    </submittedName>
</protein>
<keyword evidence="2" id="KW-1185">Reference proteome</keyword>
<accession>A0A392V8M5</accession>
<comment type="caution">
    <text evidence="1">The sequence shown here is derived from an EMBL/GenBank/DDBJ whole genome shotgun (WGS) entry which is preliminary data.</text>
</comment>
<name>A0A392V8M5_9FABA</name>
<evidence type="ECO:0000313" key="2">
    <source>
        <dbReference type="Proteomes" id="UP000265520"/>
    </source>
</evidence>
<sequence>MLTTGFQASNLADAIQTVNQM</sequence>
<reference evidence="1 2" key="1">
    <citation type="journal article" date="2018" name="Front. Plant Sci.">
        <title>Red Clover (Trifolium pratense) and Zigzag Clover (T. medium) - A Picture of Genomic Similarities and Differences.</title>
        <authorList>
            <person name="Dluhosova J."/>
            <person name="Istvanek J."/>
            <person name="Nedelnik J."/>
            <person name="Repkova J."/>
        </authorList>
    </citation>
    <scope>NUCLEOTIDE SEQUENCE [LARGE SCALE GENOMIC DNA]</scope>
    <source>
        <strain evidence="2">cv. 10/8</strain>
        <tissue evidence="1">Leaf</tissue>
    </source>
</reference>
<proteinExistence type="predicted"/>
<feature type="non-terminal residue" evidence="1">
    <location>
        <position position="21"/>
    </location>
</feature>
<dbReference type="Proteomes" id="UP000265520">
    <property type="component" value="Unassembled WGS sequence"/>
</dbReference>
<dbReference type="EMBL" id="LXQA011075792">
    <property type="protein sequence ID" value="MCI83802.1"/>
    <property type="molecule type" value="Genomic_DNA"/>
</dbReference>
<evidence type="ECO:0000313" key="1">
    <source>
        <dbReference type="EMBL" id="MCI83802.1"/>
    </source>
</evidence>
<dbReference type="AlphaFoldDB" id="A0A392V8M5"/>